<dbReference type="EMBL" id="JANEWF010000035">
    <property type="protein sequence ID" value="MDA8485838.1"/>
    <property type="molecule type" value="Genomic_DNA"/>
</dbReference>
<sequence>MTTFCETGGYVQPGYVAPGYVYAGVPSFVNDTLQSQYSSSPRIQKLLCGMGKQLDASRDIDLFMSKIFDISTAEGWGLDNWGRILGLDRTVLITSTAAFGFSGSGLQPFDQQPFDSGGLASAVTLPDEDYRKLLMLKAASNISGSTIPIINKILSVIFKGRGDVFVLETGVMRIQYTFKFIMTPFERLIMRFDWMVPRPGCVTFTWVEEPI</sequence>
<proteinExistence type="predicted"/>
<evidence type="ECO:0000313" key="1">
    <source>
        <dbReference type="EMBL" id="MDA8485838.1"/>
    </source>
</evidence>
<reference evidence="1 2" key="1">
    <citation type="submission" date="2022-07" db="EMBL/GenBank/DDBJ databases">
        <title>Genome Analysis of Selected Gammaproteobacteria from Nigerian Food snails.</title>
        <authorList>
            <person name="Okafor A.C."/>
        </authorList>
    </citation>
    <scope>NUCLEOTIDE SEQUENCE [LARGE SCALE GENOMIC DNA]</scope>
    <source>
        <strain evidence="1 2">Awg 2</strain>
    </source>
</reference>
<gene>
    <name evidence="1" type="ORF">NNO07_22455</name>
</gene>
<keyword evidence="2" id="KW-1185">Reference proteome</keyword>
<name>A0ABT4YAC7_METRE</name>
<accession>A0ABT4YAC7</accession>
<dbReference type="RefSeq" id="WP_271471995.1">
    <property type="nucleotide sequence ID" value="NZ_JANEWF010000035.1"/>
</dbReference>
<dbReference type="Pfam" id="PF11041">
    <property type="entry name" value="Phage_Wedge1"/>
    <property type="match status" value="1"/>
</dbReference>
<organism evidence="1 2">
    <name type="scientific">Metapseudomonas resinovorans</name>
    <name type="common">Pseudomonas resinovorans</name>
    <dbReference type="NCBI Taxonomy" id="53412"/>
    <lineage>
        <taxon>Bacteria</taxon>
        <taxon>Pseudomonadati</taxon>
        <taxon>Pseudomonadota</taxon>
        <taxon>Gammaproteobacteria</taxon>
        <taxon>Pseudomonadales</taxon>
        <taxon>Pseudomonadaceae</taxon>
        <taxon>Metapseudomonas</taxon>
    </lineage>
</organism>
<protein>
    <submittedName>
        <fullName evidence="1">DUF2612 domain-containing protein</fullName>
    </submittedName>
</protein>
<evidence type="ECO:0000313" key="2">
    <source>
        <dbReference type="Proteomes" id="UP001211689"/>
    </source>
</evidence>
<dbReference type="Proteomes" id="UP001211689">
    <property type="component" value="Unassembled WGS sequence"/>
</dbReference>
<comment type="caution">
    <text evidence="1">The sequence shown here is derived from an EMBL/GenBank/DDBJ whole genome shotgun (WGS) entry which is preliminary data.</text>
</comment>
<dbReference type="InterPro" id="IPR021283">
    <property type="entry name" value="Phage_Wedge1"/>
</dbReference>